<proteinExistence type="predicted"/>
<accession>A0A0A7KR94</accession>
<keyword evidence="2" id="KW-1185">Reference proteome</keyword>
<evidence type="ECO:0000313" key="1">
    <source>
        <dbReference type="EMBL" id="AIZ48638.1"/>
    </source>
</evidence>
<dbReference type="GeneID" id="22619671"/>
<dbReference type="OrthoDB" id="6452at10239"/>
<reference evidence="1 2" key="1">
    <citation type="journal article" date="2015" name="Virus Genes">
        <title>The genome sequence of Agrotis segetum nucleopolyhedrovirus B (AgseNPV-B) reveals a new baculovirus species within the Agrotis baculovirus complex.</title>
        <authorList>
            <person name="Wennmann J.T."/>
            <person name="Gueli Alletti G."/>
            <person name="Jehle J.A."/>
        </authorList>
    </citation>
    <scope>NUCLEOTIDE SEQUENCE [LARGE SCALE GENOMIC DNA]</scope>
    <source>
        <strain evidence="1">English</strain>
    </source>
</reference>
<protein>
    <submittedName>
        <fullName evidence="1">Lef-4</fullName>
    </submittedName>
</protein>
<organism evidence="1 2">
    <name type="scientific">Agrotis segetum nucleopolyhedrovirus B</name>
    <dbReference type="NCBI Taxonomy" id="1580580"/>
    <lineage>
        <taxon>Viruses</taxon>
        <taxon>Viruses incertae sedis</taxon>
        <taxon>Naldaviricetes</taxon>
        <taxon>Lefavirales</taxon>
        <taxon>Baculoviridae</taxon>
        <taxon>Alphabaculovirus</taxon>
        <taxon>Alphabaculovirus alteragsegetum</taxon>
    </lineage>
</organism>
<dbReference type="Pfam" id="PF05098">
    <property type="entry name" value="LEF-4"/>
    <property type="match status" value="1"/>
</dbReference>
<dbReference type="KEGG" id="vg:22619671"/>
<dbReference type="EMBL" id="KM102981">
    <property type="protein sequence ID" value="AIZ48638.1"/>
    <property type="molecule type" value="Genomic_DNA"/>
</dbReference>
<evidence type="ECO:0000313" key="2">
    <source>
        <dbReference type="Proteomes" id="UP000202327"/>
    </source>
</evidence>
<dbReference type="GO" id="GO:0006355">
    <property type="term" value="P:regulation of DNA-templated transcription"/>
    <property type="evidence" value="ECO:0007669"/>
    <property type="project" value="InterPro"/>
</dbReference>
<dbReference type="Proteomes" id="UP000202327">
    <property type="component" value="Segment"/>
</dbReference>
<sequence length="479" mass="55264">MASIENEISYSINFSQDLLYIILDSYISKKFTVSEEYYDFVDENNVRTRFSNGTFCSVRKSCKSLEKFVHADGSVLVPFVNRCSVEEPVATPSPMLRRIVKCRVYKSAKCPECDVKFEHIYLNKTLIDKFDSLMATKQIALWNLLQNKNENLVKESHLGSDEIMVALRLEYEYDDIESTAKLDRKVLDFMAGVICDMDALASYQNISPLMPYTTLQNTIIYRKFEDEKLLHNDDDNVNKSNDDDDDISIHKWALKLDGIRGKGYFTKTFMIVFMDDMQIFSGHFATNSDDADSIFTLNNVVAFQCELIGRILYITDLLHVFKYSYNNRTQYEVSLDPYRIEPAAAVECINYLAAKFNNVNAIGIQLKTMHQDTISVRFQQFFDPPMVSSGYSTMPTDGFVVLDKSMRYVKYKQQKTVEVEYDAEEKLFKSLSGPLVHRHVTFSSNVNQQQLQHQAIYEAVVTDTHVTILKHRPDRLVPN</sequence>
<name>A0A0A7KR94_9ABAC</name>
<dbReference type="RefSeq" id="YP_009112642.1">
    <property type="nucleotide sequence ID" value="NC_025960.1"/>
</dbReference>
<dbReference type="InterPro" id="IPR007790">
    <property type="entry name" value="LEF-4"/>
</dbReference>